<dbReference type="PANTHER" id="PTHR24418">
    <property type="entry name" value="TYROSINE-PROTEIN KINASE"/>
    <property type="match status" value="1"/>
</dbReference>
<dbReference type="Pfam" id="PF07714">
    <property type="entry name" value="PK_Tyr_Ser-Thr"/>
    <property type="match status" value="1"/>
</dbReference>
<evidence type="ECO:0000313" key="43">
    <source>
        <dbReference type="EnsemblMetazoa" id="XP_012064089.1"/>
    </source>
</evidence>
<dbReference type="FunFam" id="1.10.510.10:FF:000080">
    <property type="entry name" value="Putative activated CDC42 kinase 1"/>
    <property type="match status" value="1"/>
</dbReference>
<dbReference type="FunFam" id="4.10.680.10:FF:000001">
    <property type="entry name" value="activated CDC42 kinase 1 isoform X1"/>
    <property type="match status" value="1"/>
</dbReference>
<comment type="catalytic activity">
    <reaction evidence="33">
        <text>L-threonyl-[protein] + ATP = O-phospho-L-threonyl-[protein] + ADP + H(+)</text>
        <dbReference type="Rhea" id="RHEA:46608"/>
        <dbReference type="Rhea" id="RHEA-COMP:11060"/>
        <dbReference type="Rhea" id="RHEA-COMP:11605"/>
        <dbReference type="ChEBI" id="CHEBI:15378"/>
        <dbReference type="ChEBI" id="CHEBI:30013"/>
        <dbReference type="ChEBI" id="CHEBI:30616"/>
        <dbReference type="ChEBI" id="CHEBI:61977"/>
        <dbReference type="ChEBI" id="CHEBI:456216"/>
        <dbReference type="EC" id="2.7.11.1"/>
    </reaction>
</comment>
<dbReference type="EC" id="2.7.10.2" evidence="10"/>
<evidence type="ECO:0000259" key="41">
    <source>
        <dbReference type="PROSITE" id="PS50011"/>
    </source>
</evidence>
<keyword evidence="22" id="KW-0967">Endosome</keyword>
<dbReference type="GO" id="GO:0004715">
    <property type="term" value="F:non-membrane spanning protein tyrosine kinase activity"/>
    <property type="evidence" value="ECO:0007669"/>
    <property type="project" value="UniProtKB-EC"/>
</dbReference>
<dbReference type="GO" id="GO:0005912">
    <property type="term" value="C:adherens junction"/>
    <property type="evidence" value="ECO:0007669"/>
    <property type="project" value="UniProtKB-SubCell"/>
</dbReference>
<evidence type="ECO:0000256" key="29">
    <source>
        <dbReference type="ARBA" id="ARBA00023137"/>
    </source>
</evidence>
<evidence type="ECO:0000256" key="21">
    <source>
        <dbReference type="ARBA" id="ARBA00022741"/>
    </source>
</evidence>
<dbReference type="GO" id="GO:0005905">
    <property type="term" value="C:clathrin-coated pit"/>
    <property type="evidence" value="ECO:0007669"/>
    <property type="project" value="UniProtKB-SubCell"/>
</dbReference>
<evidence type="ECO:0000256" key="5">
    <source>
        <dbReference type="ARBA" id="ARBA00004180"/>
    </source>
</evidence>
<proteinExistence type="inferred from homology"/>
<dbReference type="Pfam" id="PF22931">
    <property type="entry name" value="SAM_TNK"/>
    <property type="match status" value="1"/>
</dbReference>
<evidence type="ECO:0000259" key="42">
    <source>
        <dbReference type="PROSITE" id="PS50030"/>
    </source>
</evidence>
<keyword evidence="15" id="KW-0963">Cytoplasm</keyword>
<dbReference type="InterPro" id="IPR015116">
    <property type="entry name" value="Cdc42-bd-like"/>
</dbReference>
<accession>A0A158P2T1</accession>
<dbReference type="GO" id="GO:0005829">
    <property type="term" value="C:cytosol"/>
    <property type="evidence" value="ECO:0007669"/>
    <property type="project" value="UniProtKB-SubCell"/>
</dbReference>
<evidence type="ECO:0000256" key="23">
    <source>
        <dbReference type="ARBA" id="ARBA00022777"/>
    </source>
</evidence>
<dbReference type="InParanoid" id="A0A158P2T1"/>
<dbReference type="KEGG" id="acep:105627416"/>
<keyword evidence="25" id="KW-0460">Magnesium</keyword>
<name>A0A158P2T1_ATTCE</name>
<dbReference type="InterPro" id="IPR037085">
    <property type="entry name" value="Cdc42-bd-like_dom_sf"/>
</dbReference>
<evidence type="ECO:0000259" key="40">
    <source>
        <dbReference type="PROSITE" id="PS50002"/>
    </source>
</evidence>
<evidence type="ECO:0000256" key="12">
    <source>
        <dbReference type="ARBA" id="ARBA00022443"/>
    </source>
</evidence>
<feature type="domain" description="Protein kinase" evidence="41">
    <location>
        <begin position="110"/>
        <end position="376"/>
    </location>
</feature>
<dbReference type="PROSITE" id="PS00107">
    <property type="entry name" value="PROTEIN_KINASE_ATP"/>
    <property type="match status" value="1"/>
</dbReference>
<evidence type="ECO:0000256" key="6">
    <source>
        <dbReference type="ARBA" id="ARBA00004236"/>
    </source>
</evidence>
<comment type="catalytic activity">
    <reaction evidence="34">
        <text>L-seryl-[protein] + ATP = O-phospho-L-seryl-[protein] + ADP + H(+)</text>
        <dbReference type="Rhea" id="RHEA:17989"/>
        <dbReference type="Rhea" id="RHEA-COMP:9863"/>
        <dbReference type="Rhea" id="RHEA-COMP:11604"/>
        <dbReference type="ChEBI" id="CHEBI:15378"/>
        <dbReference type="ChEBI" id="CHEBI:29999"/>
        <dbReference type="ChEBI" id="CHEBI:30616"/>
        <dbReference type="ChEBI" id="CHEBI:83421"/>
        <dbReference type="ChEBI" id="CHEBI:456216"/>
        <dbReference type="EC" id="2.7.11.1"/>
    </reaction>
</comment>
<dbReference type="InterPro" id="IPR036028">
    <property type="entry name" value="SH3-like_dom_sf"/>
</dbReference>
<dbReference type="InterPro" id="IPR001245">
    <property type="entry name" value="Ser-Thr/Tyr_kinase_cat_dom"/>
</dbReference>
<feature type="binding site" evidence="39">
    <location>
        <position position="142"/>
    </location>
    <ligand>
        <name>ATP</name>
        <dbReference type="ChEBI" id="CHEBI:30616"/>
    </ligand>
</feature>
<dbReference type="STRING" id="12957.A0A158P2T1"/>
<keyword evidence="29" id="KW-0829">Tyrosine-protein kinase</keyword>
<organism evidence="43 44">
    <name type="scientific">Atta cephalotes</name>
    <name type="common">Leafcutter ant</name>
    <dbReference type="NCBI Taxonomy" id="12957"/>
    <lineage>
        <taxon>Eukaryota</taxon>
        <taxon>Metazoa</taxon>
        <taxon>Ecdysozoa</taxon>
        <taxon>Arthropoda</taxon>
        <taxon>Hexapoda</taxon>
        <taxon>Insecta</taxon>
        <taxon>Pterygota</taxon>
        <taxon>Neoptera</taxon>
        <taxon>Endopterygota</taxon>
        <taxon>Hymenoptera</taxon>
        <taxon>Apocrita</taxon>
        <taxon>Aculeata</taxon>
        <taxon>Formicoidea</taxon>
        <taxon>Formicidae</taxon>
        <taxon>Myrmicinae</taxon>
        <taxon>Atta</taxon>
    </lineage>
</organism>
<evidence type="ECO:0000256" key="34">
    <source>
        <dbReference type="ARBA" id="ARBA00048679"/>
    </source>
</evidence>
<keyword evidence="32" id="KW-0968">Cytoplasmic vesicle</keyword>
<evidence type="ECO:0000256" key="8">
    <source>
        <dbReference type="ARBA" id="ARBA00004536"/>
    </source>
</evidence>
<dbReference type="InterPro" id="IPR050198">
    <property type="entry name" value="Non-receptor_tyrosine_kinases"/>
</dbReference>
<dbReference type="SMART" id="SM00165">
    <property type="entry name" value="UBA"/>
    <property type="match status" value="2"/>
</dbReference>
<dbReference type="InterPro" id="IPR008266">
    <property type="entry name" value="Tyr_kinase_AS"/>
</dbReference>
<dbReference type="Pfam" id="PF16678">
    <property type="entry name" value="UBA_HOIP"/>
    <property type="match status" value="1"/>
</dbReference>
<dbReference type="Gene3D" id="4.10.680.10">
    <property type="entry name" value="Cdc42-like binding domain"/>
    <property type="match status" value="1"/>
</dbReference>
<evidence type="ECO:0000256" key="32">
    <source>
        <dbReference type="ARBA" id="ARBA00023329"/>
    </source>
</evidence>
<evidence type="ECO:0000256" key="35">
    <source>
        <dbReference type="ARBA" id="ARBA00060742"/>
    </source>
</evidence>
<keyword evidence="21 39" id="KW-0547">Nucleotide-binding</keyword>
<dbReference type="EMBL" id="ADTU01007468">
    <property type="status" value="NOT_ANNOTATED_CDS"/>
    <property type="molecule type" value="Genomic_DNA"/>
</dbReference>
<keyword evidence="12 38" id="KW-0728">SH3 domain</keyword>
<dbReference type="SUPFAM" id="SSF56112">
    <property type="entry name" value="Protein kinase-like (PK-like)"/>
    <property type="match status" value="1"/>
</dbReference>
<dbReference type="Proteomes" id="UP000005205">
    <property type="component" value="Unassembled WGS sequence"/>
</dbReference>
<dbReference type="PROSITE" id="PS00109">
    <property type="entry name" value="PROTEIN_KINASE_TYR"/>
    <property type="match status" value="1"/>
</dbReference>
<dbReference type="Gene3D" id="3.30.200.20">
    <property type="entry name" value="Phosphorylase Kinase, domain 1"/>
    <property type="match status" value="1"/>
</dbReference>
<dbReference type="GO" id="GO:0002009">
    <property type="term" value="P:morphogenesis of an epithelium"/>
    <property type="evidence" value="ECO:0007669"/>
    <property type="project" value="UniProtKB-ARBA"/>
</dbReference>
<feature type="domain" description="UBA" evidence="42">
    <location>
        <begin position="1424"/>
        <end position="1466"/>
    </location>
</feature>
<evidence type="ECO:0000256" key="1">
    <source>
        <dbReference type="ARBA" id="ARBA00001946"/>
    </source>
</evidence>
<dbReference type="FunCoup" id="A0A158P2T1">
    <property type="interactions" value="34"/>
</dbReference>
<dbReference type="SMART" id="SM00219">
    <property type="entry name" value="TyrKc"/>
    <property type="match status" value="1"/>
</dbReference>
<dbReference type="eggNOG" id="KOG0199">
    <property type="taxonomic scope" value="Eukaryota"/>
</dbReference>
<evidence type="ECO:0000256" key="14">
    <source>
        <dbReference type="ARBA" id="ARBA00022481"/>
    </source>
</evidence>
<keyword evidence="31" id="KW-0539">Nucleus</keyword>
<keyword evidence="44" id="KW-1185">Reference proteome</keyword>
<dbReference type="Pfam" id="PF09027">
    <property type="entry name" value="GTPase_binding"/>
    <property type="match status" value="1"/>
</dbReference>
<evidence type="ECO:0000256" key="28">
    <source>
        <dbReference type="ARBA" id="ARBA00023136"/>
    </source>
</evidence>
<evidence type="ECO:0000313" key="44">
    <source>
        <dbReference type="Proteomes" id="UP000005205"/>
    </source>
</evidence>
<evidence type="ECO:0000256" key="31">
    <source>
        <dbReference type="ARBA" id="ARBA00023242"/>
    </source>
</evidence>
<protein>
    <recommendedName>
        <fullName evidence="36">Activated CDC42 kinase 1</fullName>
        <ecNumber evidence="10">2.7.10.2</ecNumber>
        <ecNumber evidence="11">2.7.11.1</ecNumber>
    </recommendedName>
    <alternativeName>
        <fullName evidence="37">Tyrosine kinase non-receptor protein 2</fullName>
    </alternativeName>
</protein>
<keyword evidence="17" id="KW-0597">Phosphoprotein</keyword>
<dbReference type="InterPro" id="IPR055175">
    <property type="entry name" value="ACK/TNK-like_SAM"/>
</dbReference>
<dbReference type="GO" id="GO:0005524">
    <property type="term" value="F:ATP binding"/>
    <property type="evidence" value="ECO:0007669"/>
    <property type="project" value="UniProtKB-UniRule"/>
</dbReference>
<dbReference type="InterPro" id="IPR020635">
    <property type="entry name" value="Tyr_kinase_cat_dom"/>
</dbReference>
<evidence type="ECO:0000256" key="26">
    <source>
        <dbReference type="ARBA" id="ARBA00022843"/>
    </source>
</evidence>
<evidence type="ECO:0000256" key="10">
    <source>
        <dbReference type="ARBA" id="ARBA00011903"/>
    </source>
</evidence>
<keyword evidence="24 39" id="KW-0067">ATP-binding</keyword>
<dbReference type="GO" id="GO:0005768">
    <property type="term" value="C:endosome"/>
    <property type="evidence" value="ECO:0007669"/>
    <property type="project" value="UniProtKB-SubCell"/>
</dbReference>
<feature type="domain" description="SH3" evidence="40">
    <location>
        <begin position="372"/>
        <end position="432"/>
    </location>
</feature>
<dbReference type="CDD" id="cd09539">
    <property type="entry name" value="SAM_TNK-like"/>
    <property type="match status" value="1"/>
</dbReference>
<keyword evidence="26" id="KW-0832">Ubl conjugation</keyword>
<dbReference type="InterPro" id="IPR049587">
    <property type="entry name" value="TNK-like_SAM"/>
</dbReference>
<evidence type="ECO:0000256" key="30">
    <source>
        <dbReference type="ARBA" id="ARBA00023176"/>
    </source>
</evidence>
<evidence type="ECO:0000256" key="25">
    <source>
        <dbReference type="ARBA" id="ARBA00022842"/>
    </source>
</evidence>
<evidence type="ECO:0000256" key="13">
    <source>
        <dbReference type="ARBA" id="ARBA00022475"/>
    </source>
</evidence>
<evidence type="ECO:0000256" key="20">
    <source>
        <dbReference type="ARBA" id="ARBA00022723"/>
    </source>
</evidence>
<dbReference type="PROSITE" id="PS50002">
    <property type="entry name" value="SH3"/>
    <property type="match status" value="1"/>
</dbReference>
<keyword evidence="20" id="KW-0479">Metal-binding</keyword>
<reference evidence="43" key="2">
    <citation type="submission" date="2016-04" db="UniProtKB">
        <authorList>
            <consortium name="EnsemblMetazoa"/>
        </authorList>
    </citation>
    <scope>IDENTIFICATION</scope>
</reference>
<dbReference type="SUPFAM" id="SSF50044">
    <property type="entry name" value="SH3-domain"/>
    <property type="match status" value="1"/>
</dbReference>
<evidence type="ECO:0000256" key="33">
    <source>
        <dbReference type="ARBA" id="ARBA00047899"/>
    </source>
</evidence>
<dbReference type="OrthoDB" id="635774at2759"/>
<evidence type="ECO:0000256" key="9">
    <source>
        <dbReference type="ARBA" id="ARBA00004600"/>
    </source>
</evidence>
<keyword evidence="23" id="KW-0418">Kinase</keyword>
<dbReference type="InterPro" id="IPR017441">
    <property type="entry name" value="Protein_kinase_ATP_BS"/>
</dbReference>
<keyword evidence="30" id="KW-0168">Coated pit</keyword>
<dbReference type="FunFam" id="3.30.200.20:FF:000107">
    <property type="entry name" value="Putative activated CDC42 kinase 1"/>
    <property type="match status" value="1"/>
</dbReference>
<evidence type="ECO:0000256" key="4">
    <source>
        <dbReference type="ARBA" id="ARBA00004177"/>
    </source>
</evidence>
<evidence type="ECO:0000256" key="3">
    <source>
        <dbReference type="ARBA" id="ARBA00004132"/>
    </source>
</evidence>
<dbReference type="CDD" id="cd05040">
    <property type="entry name" value="PTKc_Ack_like"/>
    <property type="match status" value="1"/>
</dbReference>
<evidence type="ECO:0000256" key="11">
    <source>
        <dbReference type="ARBA" id="ARBA00012513"/>
    </source>
</evidence>
<dbReference type="InterPro" id="IPR000719">
    <property type="entry name" value="Prot_kinase_dom"/>
</dbReference>
<evidence type="ECO:0000256" key="37">
    <source>
        <dbReference type="ARBA" id="ARBA00077194"/>
    </source>
</evidence>
<evidence type="ECO:0000256" key="15">
    <source>
        <dbReference type="ARBA" id="ARBA00022490"/>
    </source>
</evidence>
<dbReference type="GO" id="GO:0005886">
    <property type="term" value="C:plasma membrane"/>
    <property type="evidence" value="ECO:0007669"/>
    <property type="project" value="UniProtKB-SubCell"/>
</dbReference>
<reference evidence="44" key="1">
    <citation type="journal article" date="2011" name="PLoS Genet.">
        <title>The genome sequence of the leaf-cutter ant Atta cephalotes reveals insights into its obligate symbiotic lifestyle.</title>
        <authorList>
            <person name="Suen G."/>
            <person name="Teiling C."/>
            <person name="Li L."/>
            <person name="Holt C."/>
            <person name="Abouheif E."/>
            <person name="Bornberg-Bauer E."/>
            <person name="Bouffard P."/>
            <person name="Caldera E.J."/>
            <person name="Cash E."/>
            <person name="Cavanaugh A."/>
            <person name="Denas O."/>
            <person name="Elhaik E."/>
            <person name="Fave M.J."/>
            <person name="Gadau J."/>
            <person name="Gibson J.D."/>
            <person name="Graur D."/>
            <person name="Grubbs K.J."/>
            <person name="Hagen D.E."/>
            <person name="Harkins T.T."/>
            <person name="Helmkampf M."/>
            <person name="Hu H."/>
            <person name="Johnson B.R."/>
            <person name="Kim J."/>
            <person name="Marsh S.E."/>
            <person name="Moeller J.A."/>
            <person name="Munoz-Torres M.C."/>
            <person name="Murphy M.C."/>
            <person name="Naughton M.C."/>
            <person name="Nigam S."/>
            <person name="Overson R."/>
            <person name="Rajakumar R."/>
            <person name="Reese J.T."/>
            <person name="Scott J.J."/>
            <person name="Smith C.R."/>
            <person name="Tao S."/>
            <person name="Tsutsui N.D."/>
            <person name="Viljakainen L."/>
            <person name="Wissler L."/>
            <person name="Yandell M.D."/>
            <person name="Zimmer F."/>
            <person name="Taylor J."/>
            <person name="Slater S.C."/>
            <person name="Clifton S.W."/>
            <person name="Warren W.C."/>
            <person name="Elsik C.G."/>
            <person name="Smith C.D."/>
            <person name="Weinstock G.M."/>
            <person name="Gerardo N.M."/>
            <person name="Currie C.R."/>
        </authorList>
    </citation>
    <scope>NUCLEOTIDE SEQUENCE [LARGE SCALE GENOMIC DNA]</scope>
</reference>
<evidence type="ECO:0000256" key="17">
    <source>
        <dbReference type="ARBA" id="ARBA00022553"/>
    </source>
</evidence>
<evidence type="ECO:0000256" key="39">
    <source>
        <dbReference type="PROSITE-ProRule" id="PRU10141"/>
    </source>
</evidence>
<dbReference type="PRINTS" id="PR00109">
    <property type="entry name" value="TYRKINASE"/>
</dbReference>
<keyword evidence="27" id="KW-0965">Cell junction</keyword>
<keyword evidence="13" id="KW-1003">Cell membrane</keyword>
<keyword evidence="16" id="KW-0723">Serine/threonine-protein kinase</keyword>
<evidence type="ECO:0000256" key="36">
    <source>
        <dbReference type="ARBA" id="ARBA00072244"/>
    </source>
</evidence>
<dbReference type="PROSITE" id="PS50030">
    <property type="entry name" value="UBA"/>
    <property type="match status" value="1"/>
</dbReference>
<gene>
    <name evidence="43" type="primary">105627416</name>
</gene>
<dbReference type="Gene3D" id="1.10.510.10">
    <property type="entry name" value="Transferase(Phosphotransferase) domain 1"/>
    <property type="match status" value="1"/>
</dbReference>
<sequence length="1468" mass="164338">MADEEGTEWLQELLHDVQLSQFFTRIRDDLQITRLHHFDYVQAEDLEKIGLGKPGVRRLLDAIKKRRNAQWKKSLITKIKPGSSGKSNKRASQAVETSSVLTCLIQDKDVTLSVKLGDGSFGVVRRGEWTSPSGRTLPVAVKVLKADALTQPNVIEDFISEVQAMHTLDHHNLIRLYGVVLSQPMMMVTELAPLGALLDYLRQQCSRISILTLCNYALQVATGMAYLEAKRFLHRDLACRNVLLSTIDKIKIGDFGLMRALPQQEDCYVMTEHKKVPFPWCAPESLKARHFSHASDVWMFAVTLWEMLTFGEEPWIGLNGSEILRKIDREGERLHKPEAMPPYMYELMLRCWAREPSERPTFALLKESLTGMVPSVMKALTTFEEADKMSIESGDQIAIIDGRPENYWWKGQNQRTFQIAHFPRCLVDPMRRKQPEDISKPLENSFIHTGHGAPFGKSWGSPVYIDDVYLRNPMDPPDVLVASSVDNQTKKKFSCGTPRTKKQFNYTKLHNDARSSPIKSSQVSSTSSMNQEDTLIDLSVEESASTNVHVACKRVINILDEPIDNERLSWQDEEGRTYANFPGNVDPAYSDPFDTSAVFMKPPHSRYYSHVPADVTNNYLKTQTYGNVNDQKERDNVQDIVNCLNNSTDTEETCQYSMNLYKGCQENAINLNTDVKEDDITNHYSEIDKISPCASSWSTWSNWPEDLRKTSAAQTYVNISDNSPISSFTATIPPPHPSLGPNVSLPKPKSNFELAQNMNELSLKTYSDRQEVATVAKKLDPVFLAELEKHLGEKEATKNTNASNSKCQQPETVSANYLHDSSLEKLQQNSTSTHQISTMEDVARPLSLIPALKPPPQGKPKSPVATINRANTLSSNKVQNFWQPKSTNVERPRLQNDHCVSESATEAIMNQIWQQTQGLSQQPNICLTNSAANQILMSVSVTQANVNRLQETASNAFDNDTNDQNQYSSYVTKATLIQTQACLSDQTYPQNTLHANQDNINLFEGTSDHSTDSNTNEAQHGSCNLAKTAMDQTQICSSNSQSYLPNSLSIDHDVFNLQQIAISNISSSARNYLQCDAANISKVNQTQICSLTNGSQHYLHNTDFNLLQTTANYVSDKSTGEFSQHGHCNISKVASNQAQIYSLSNQNYSPSIAPDFCMGDFALPQTCPQNMAVASSTSNVHEIAHIQNNLQQSQQLKPVTLLSQQVYAELKQTVPNLEQLSQNEFNTLYNKTVRQNILRNYYSNNLSSESSQNHVQETAGNQPLQKSINLKNQPIQGHACDFSSYLKQPPTYTPPPAPLTTRSLLKSSQNDYMQSHNPAIKCNLSRPSNLLQAEASTSTKNALTTLNDFAAAKVNLLQVNQHSACTSPPLTAASQQLVMSLNDEFRMSKIMKVQKETVDASQQEILAALQATGWDTNQAAKQITKDRQVKLENLMRLGLATKQQCENALKQTKYDVEMAASLLLDQAR</sequence>
<evidence type="ECO:0000256" key="22">
    <source>
        <dbReference type="ARBA" id="ARBA00022753"/>
    </source>
</evidence>
<evidence type="ECO:0000256" key="24">
    <source>
        <dbReference type="ARBA" id="ARBA00022840"/>
    </source>
</evidence>
<evidence type="ECO:0000256" key="27">
    <source>
        <dbReference type="ARBA" id="ARBA00022949"/>
    </source>
</evidence>
<comment type="subcellular location">
    <subcellularLocation>
        <location evidence="8">Cell junction</location>
        <location evidence="8">Adherens junction</location>
    </subcellularLocation>
    <subcellularLocation>
        <location evidence="6">Cell membrane</location>
    </subcellularLocation>
    <subcellularLocation>
        <location evidence="7">Cytoplasm</location>
        <location evidence="7">Cytosol</location>
    </subcellularLocation>
    <subcellularLocation>
        <location evidence="5">Cytoplasmic vesicle membrane</location>
        <topology evidence="5">Peripheral membrane protein</topology>
        <orientation evidence="5">Cytoplasmic side</orientation>
    </subcellularLocation>
    <subcellularLocation>
        <location evidence="3">Cytoplasmic vesicle</location>
        <location evidence="3">Clathrin-coated vesicle</location>
    </subcellularLocation>
    <subcellularLocation>
        <location evidence="4">Endosome</location>
    </subcellularLocation>
    <subcellularLocation>
        <location evidence="9">Membrane</location>
        <location evidence="9">Clathrin-coated pit</location>
    </subcellularLocation>
    <subcellularLocation>
        <location evidence="2">Nucleus</location>
    </subcellularLocation>
</comment>
<dbReference type="InterPro" id="IPR011009">
    <property type="entry name" value="Kinase-like_dom_sf"/>
</dbReference>
<evidence type="ECO:0000256" key="38">
    <source>
        <dbReference type="PROSITE-ProRule" id="PRU00192"/>
    </source>
</evidence>
<dbReference type="GO" id="GO:0030136">
    <property type="term" value="C:clathrin-coated vesicle"/>
    <property type="evidence" value="ECO:0007669"/>
    <property type="project" value="UniProtKB-SubCell"/>
</dbReference>
<keyword evidence="28" id="KW-0472">Membrane</keyword>
<dbReference type="GO" id="GO:0046872">
    <property type="term" value="F:metal ion binding"/>
    <property type="evidence" value="ECO:0007669"/>
    <property type="project" value="UniProtKB-KW"/>
</dbReference>
<dbReference type="GO" id="GO:0006897">
    <property type="term" value="P:endocytosis"/>
    <property type="evidence" value="ECO:0007669"/>
    <property type="project" value="UniProtKB-KW"/>
</dbReference>
<dbReference type="InterPro" id="IPR032065">
    <property type="entry name" value="RNF31-UBA"/>
</dbReference>
<comment type="similarity">
    <text evidence="35">Belongs to the protein kinase superfamily. Tyr protein kinase family.</text>
</comment>
<evidence type="ECO:0000256" key="19">
    <source>
        <dbReference type="ARBA" id="ARBA00022679"/>
    </source>
</evidence>
<evidence type="ECO:0000256" key="7">
    <source>
        <dbReference type="ARBA" id="ARBA00004514"/>
    </source>
</evidence>
<keyword evidence="14" id="KW-0488">Methylation</keyword>
<comment type="cofactor">
    <cofactor evidence="1">
        <name>Mg(2+)</name>
        <dbReference type="ChEBI" id="CHEBI:18420"/>
    </cofactor>
</comment>
<dbReference type="GO" id="GO:0030659">
    <property type="term" value="C:cytoplasmic vesicle membrane"/>
    <property type="evidence" value="ECO:0007669"/>
    <property type="project" value="UniProtKB-SubCell"/>
</dbReference>
<evidence type="ECO:0000256" key="18">
    <source>
        <dbReference type="ARBA" id="ARBA00022583"/>
    </source>
</evidence>
<dbReference type="GO" id="GO:0004674">
    <property type="term" value="F:protein serine/threonine kinase activity"/>
    <property type="evidence" value="ECO:0007669"/>
    <property type="project" value="UniProtKB-KW"/>
</dbReference>
<evidence type="ECO:0000256" key="16">
    <source>
        <dbReference type="ARBA" id="ARBA00022527"/>
    </source>
</evidence>
<dbReference type="GO" id="GO:0005634">
    <property type="term" value="C:nucleus"/>
    <property type="evidence" value="ECO:0007669"/>
    <property type="project" value="UniProtKB-SubCell"/>
</dbReference>
<dbReference type="EC" id="2.7.11.1" evidence="11"/>
<dbReference type="InterPro" id="IPR001452">
    <property type="entry name" value="SH3_domain"/>
</dbReference>
<keyword evidence="19" id="KW-0808">Transferase</keyword>
<dbReference type="PROSITE" id="PS50011">
    <property type="entry name" value="PROTEIN_KINASE_DOM"/>
    <property type="match status" value="1"/>
</dbReference>
<dbReference type="InterPro" id="IPR015940">
    <property type="entry name" value="UBA"/>
</dbReference>
<keyword evidence="18" id="KW-0254">Endocytosis</keyword>
<dbReference type="EnsemblMetazoa" id="XM_012208699.1">
    <property type="protein sequence ID" value="XP_012064089.1"/>
    <property type="gene ID" value="LOC105627416"/>
</dbReference>
<evidence type="ECO:0000256" key="2">
    <source>
        <dbReference type="ARBA" id="ARBA00004123"/>
    </source>
</evidence>